<dbReference type="PANTHER" id="PTHR33602">
    <property type="entry name" value="REGULATORY PROTEIN RECX FAMILY PROTEIN"/>
    <property type="match status" value="1"/>
</dbReference>
<feature type="domain" description="RecX first three-helical" evidence="8">
    <location>
        <begin position="63"/>
        <end position="101"/>
    </location>
</feature>
<dbReference type="InterPro" id="IPR036388">
    <property type="entry name" value="WH-like_DNA-bd_sf"/>
</dbReference>
<evidence type="ECO:0000259" key="7">
    <source>
        <dbReference type="Pfam" id="PF21981"/>
    </source>
</evidence>
<feature type="domain" description="RecX third three-helical" evidence="7">
    <location>
        <begin position="214"/>
        <end position="258"/>
    </location>
</feature>
<dbReference type="RefSeq" id="WP_003354729.1">
    <property type="nucleotide sequence ID" value="NZ_JH414757.1"/>
</dbReference>
<dbReference type="Pfam" id="PF21982">
    <property type="entry name" value="RecX_HTH1"/>
    <property type="match status" value="1"/>
</dbReference>
<dbReference type="Proteomes" id="UP000011747">
    <property type="component" value="Unassembled WGS sequence"/>
</dbReference>
<feature type="domain" description="RecX third three-helical" evidence="7">
    <location>
        <begin position="155"/>
        <end position="202"/>
    </location>
</feature>
<dbReference type="InterPro" id="IPR053925">
    <property type="entry name" value="RecX_HTH_3rd"/>
</dbReference>
<dbReference type="EMBL" id="ACWF01000124">
    <property type="protein sequence ID" value="EHL76557.1"/>
    <property type="molecule type" value="Genomic_DNA"/>
</dbReference>
<sequence length="268" mass="31682">MKVITKISVQQNNKERYNIFINEAFAFSVDEAVLARFRLKKGMELEEEDIAEILHADEVRKGYQDSVYYLAKRMRTEKEIREFLRKKEYSDEVIDLVVQKLYEQHYLDDRDFAKAYVQTQMKTTDKGPIVVAGELAQKGVDQSIVEQVLELYGKEEQVNKAKKLIGKVFQRNSNEAFLQKKQKAIQLLRRKGFSSEVISEALADNIQKEEEKEKEALFYQAEKAFRRYRSESGNERLRKVQQYLYRKGFSIEDIQQAVEQFKEKNDFI</sequence>
<comment type="function">
    <text evidence="5">Modulates RecA activity.</text>
</comment>
<reference evidence="9 10" key="1">
    <citation type="submission" date="2011-09" db="EMBL/GenBank/DDBJ databases">
        <title>The Genome Sequence of Bacillus smithii 7_3_47FAA.</title>
        <authorList>
            <consortium name="The Broad Institute Genome Sequencing Platform"/>
            <person name="Earl A."/>
            <person name="Ward D."/>
            <person name="Feldgarden M."/>
            <person name="Gevers D."/>
            <person name="Daigneault M."/>
            <person name="Strauss J."/>
            <person name="Allen-Vercoe E."/>
            <person name="Young S.K."/>
            <person name="Zeng Q."/>
            <person name="Gargeya S."/>
            <person name="Fitzgerald M."/>
            <person name="Haas B."/>
            <person name="Abouelleil A."/>
            <person name="Alvarado L."/>
            <person name="Arachchi H.M."/>
            <person name="Berlin A."/>
            <person name="Brown A."/>
            <person name="Chapman S.B."/>
            <person name="Chen Z."/>
            <person name="Dunbar C."/>
            <person name="Freedman E."/>
            <person name="Gearin G."/>
            <person name="Goldberg J."/>
            <person name="Griggs A."/>
            <person name="Gujja S."/>
            <person name="Heiman D."/>
            <person name="Howarth C."/>
            <person name="Larson L."/>
            <person name="Lui A."/>
            <person name="MacDonald P.J.P."/>
            <person name="Montmayeur A."/>
            <person name="Murphy C."/>
            <person name="Neiman D."/>
            <person name="Pearson M."/>
            <person name="Priest M."/>
            <person name="Roberts A."/>
            <person name="Saif S."/>
            <person name="Shea T."/>
            <person name="Shenoy N."/>
            <person name="Sisk P."/>
            <person name="Stolte C."/>
            <person name="Sykes S."/>
            <person name="Wortman J."/>
            <person name="Nusbaum C."/>
            <person name="Birren B."/>
        </authorList>
    </citation>
    <scope>NUCLEOTIDE SEQUENCE [LARGE SCALE GENOMIC DNA]</scope>
    <source>
        <strain evidence="9 10">7_3_47FAA</strain>
    </source>
</reference>
<dbReference type="InterPro" id="IPR003783">
    <property type="entry name" value="Regulatory_RecX"/>
</dbReference>
<evidence type="ECO:0000256" key="4">
    <source>
        <dbReference type="ARBA" id="ARBA00022490"/>
    </source>
</evidence>
<evidence type="ECO:0000313" key="9">
    <source>
        <dbReference type="EMBL" id="EHL76557.1"/>
    </source>
</evidence>
<evidence type="ECO:0000313" key="10">
    <source>
        <dbReference type="Proteomes" id="UP000011747"/>
    </source>
</evidence>
<protein>
    <recommendedName>
        <fullName evidence="3 5">Regulatory protein RecX</fullName>
    </recommendedName>
</protein>
<evidence type="ECO:0000259" key="8">
    <source>
        <dbReference type="Pfam" id="PF21982"/>
    </source>
</evidence>
<dbReference type="PANTHER" id="PTHR33602:SF1">
    <property type="entry name" value="REGULATORY PROTEIN RECX FAMILY PROTEIN"/>
    <property type="match status" value="1"/>
</dbReference>
<comment type="subcellular location">
    <subcellularLocation>
        <location evidence="1 5">Cytoplasm</location>
    </subcellularLocation>
</comment>
<name>G9QN47_9BACI</name>
<dbReference type="GO" id="GO:0006282">
    <property type="term" value="P:regulation of DNA repair"/>
    <property type="evidence" value="ECO:0007669"/>
    <property type="project" value="UniProtKB-UniRule"/>
</dbReference>
<proteinExistence type="inferred from homology"/>
<dbReference type="InterPro" id="IPR053924">
    <property type="entry name" value="RecX_HTH_2nd"/>
</dbReference>
<evidence type="ECO:0000256" key="3">
    <source>
        <dbReference type="ARBA" id="ARBA00018111"/>
    </source>
</evidence>
<comment type="similarity">
    <text evidence="2 5">Belongs to the RecX family.</text>
</comment>
<evidence type="ECO:0000256" key="1">
    <source>
        <dbReference type="ARBA" id="ARBA00004496"/>
    </source>
</evidence>
<dbReference type="Pfam" id="PF21981">
    <property type="entry name" value="RecX_HTH3"/>
    <property type="match status" value="2"/>
</dbReference>
<evidence type="ECO:0000259" key="6">
    <source>
        <dbReference type="Pfam" id="PF02631"/>
    </source>
</evidence>
<dbReference type="AlphaFoldDB" id="G9QN47"/>
<evidence type="ECO:0000256" key="5">
    <source>
        <dbReference type="HAMAP-Rule" id="MF_01114"/>
    </source>
</evidence>
<dbReference type="NCBIfam" id="NF010733">
    <property type="entry name" value="PRK14135.1"/>
    <property type="match status" value="1"/>
</dbReference>
<dbReference type="GO" id="GO:0005737">
    <property type="term" value="C:cytoplasm"/>
    <property type="evidence" value="ECO:0007669"/>
    <property type="project" value="UniProtKB-SubCell"/>
</dbReference>
<gene>
    <name evidence="5" type="primary">recX</name>
    <name evidence="9" type="ORF">HMPREF1015_00964</name>
</gene>
<comment type="caution">
    <text evidence="9">The sequence shown here is derived from an EMBL/GenBank/DDBJ whole genome shotgun (WGS) entry which is preliminary data.</text>
</comment>
<dbReference type="HOGENOM" id="CLU_066607_4_0_9"/>
<keyword evidence="10" id="KW-1185">Reference proteome</keyword>
<accession>G9QN47</accession>
<organism evidence="9 10">
    <name type="scientific">Bacillus smithii 7_3_47FAA</name>
    <dbReference type="NCBI Taxonomy" id="665952"/>
    <lineage>
        <taxon>Bacteria</taxon>
        <taxon>Bacillati</taxon>
        <taxon>Bacillota</taxon>
        <taxon>Bacilli</taxon>
        <taxon>Bacillales</taxon>
        <taxon>Bacillaceae</taxon>
        <taxon>Bacillus</taxon>
    </lineage>
</organism>
<feature type="domain" description="RecX second three-helical" evidence="6">
    <location>
        <begin position="108"/>
        <end position="149"/>
    </location>
</feature>
<dbReference type="InterPro" id="IPR053926">
    <property type="entry name" value="RecX_HTH_1st"/>
</dbReference>
<dbReference type="HAMAP" id="MF_01114">
    <property type="entry name" value="RecX"/>
    <property type="match status" value="1"/>
</dbReference>
<dbReference type="Pfam" id="PF02631">
    <property type="entry name" value="RecX_HTH2"/>
    <property type="match status" value="1"/>
</dbReference>
<dbReference type="PATRIC" id="fig|665952.3.peg.2544"/>
<dbReference type="Gene3D" id="1.10.10.10">
    <property type="entry name" value="Winged helix-like DNA-binding domain superfamily/Winged helix DNA-binding domain"/>
    <property type="match status" value="4"/>
</dbReference>
<keyword evidence="4 5" id="KW-0963">Cytoplasm</keyword>
<evidence type="ECO:0000256" key="2">
    <source>
        <dbReference type="ARBA" id="ARBA00009695"/>
    </source>
</evidence>